<protein>
    <submittedName>
        <fullName evidence="1">Uncharacterized protein</fullName>
    </submittedName>
</protein>
<sequence>MELQLNDWNYCTEPQKCSYYFTLRTYHM</sequence>
<dbReference type="AlphaFoldDB" id="A0A0E9PGZ0"/>
<reference evidence="1" key="2">
    <citation type="journal article" date="2015" name="Fish Shellfish Immunol.">
        <title>Early steps in the European eel (Anguilla anguilla)-Vibrio vulnificus interaction in the gills: Role of the RtxA13 toxin.</title>
        <authorList>
            <person name="Callol A."/>
            <person name="Pajuelo D."/>
            <person name="Ebbesson L."/>
            <person name="Teles M."/>
            <person name="MacKenzie S."/>
            <person name="Amaro C."/>
        </authorList>
    </citation>
    <scope>NUCLEOTIDE SEQUENCE</scope>
</reference>
<proteinExistence type="predicted"/>
<evidence type="ECO:0000313" key="1">
    <source>
        <dbReference type="EMBL" id="JAH03876.1"/>
    </source>
</evidence>
<reference evidence="1" key="1">
    <citation type="submission" date="2014-11" db="EMBL/GenBank/DDBJ databases">
        <authorList>
            <person name="Amaro Gonzalez C."/>
        </authorList>
    </citation>
    <scope>NUCLEOTIDE SEQUENCE</scope>
</reference>
<accession>A0A0E9PGZ0</accession>
<name>A0A0E9PGZ0_ANGAN</name>
<dbReference type="EMBL" id="GBXM01104701">
    <property type="protein sequence ID" value="JAH03876.1"/>
    <property type="molecule type" value="Transcribed_RNA"/>
</dbReference>
<organism evidence="1">
    <name type="scientific">Anguilla anguilla</name>
    <name type="common">European freshwater eel</name>
    <name type="synonym">Muraena anguilla</name>
    <dbReference type="NCBI Taxonomy" id="7936"/>
    <lineage>
        <taxon>Eukaryota</taxon>
        <taxon>Metazoa</taxon>
        <taxon>Chordata</taxon>
        <taxon>Craniata</taxon>
        <taxon>Vertebrata</taxon>
        <taxon>Euteleostomi</taxon>
        <taxon>Actinopterygii</taxon>
        <taxon>Neopterygii</taxon>
        <taxon>Teleostei</taxon>
        <taxon>Anguilliformes</taxon>
        <taxon>Anguillidae</taxon>
        <taxon>Anguilla</taxon>
    </lineage>
</organism>
<dbReference type="EMBL" id="GBXM01081678">
    <property type="protein sequence ID" value="JAH26899.1"/>
    <property type="molecule type" value="Transcribed_RNA"/>
</dbReference>